<dbReference type="Pfam" id="PF13365">
    <property type="entry name" value="Trypsin_2"/>
    <property type="match status" value="1"/>
</dbReference>
<protein>
    <submittedName>
        <fullName evidence="3">Trypsin-like peptidase domain-containing protein</fullName>
    </submittedName>
</protein>
<dbReference type="Proteomes" id="UP001382455">
    <property type="component" value="Unassembled WGS sequence"/>
</dbReference>
<keyword evidence="1" id="KW-0645">Protease</keyword>
<dbReference type="PANTHER" id="PTHR43343:SF3">
    <property type="entry name" value="PROTEASE DO-LIKE 8, CHLOROPLASTIC"/>
    <property type="match status" value="1"/>
</dbReference>
<comment type="caution">
    <text evidence="3">The sequence shown here is derived from an EMBL/GenBank/DDBJ whole genome shotgun (WGS) entry which is preliminary data.</text>
</comment>
<name>A0ABU8EYP1_9GAMM</name>
<accession>A0ABU8EYP1</accession>
<keyword evidence="2" id="KW-0378">Hydrolase</keyword>
<dbReference type="EMBL" id="JBAWKS010000002">
    <property type="protein sequence ID" value="MEI4552084.1"/>
    <property type="molecule type" value="Genomic_DNA"/>
</dbReference>
<dbReference type="SUPFAM" id="SSF50156">
    <property type="entry name" value="PDZ domain-like"/>
    <property type="match status" value="1"/>
</dbReference>
<evidence type="ECO:0000256" key="2">
    <source>
        <dbReference type="ARBA" id="ARBA00022801"/>
    </source>
</evidence>
<dbReference type="SUPFAM" id="SSF50494">
    <property type="entry name" value="Trypsin-like serine proteases"/>
    <property type="match status" value="1"/>
</dbReference>
<dbReference type="InterPro" id="IPR009003">
    <property type="entry name" value="Peptidase_S1_PA"/>
</dbReference>
<dbReference type="PRINTS" id="PR00834">
    <property type="entry name" value="PROTEASES2C"/>
</dbReference>
<dbReference type="Gene3D" id="2.40.10.120">
    <property type="match status" value="1"/>
</dbReference>
<evidence type="ECO:0000313" key="3">
    <source>
        <dbReference type="EMBL" id="MEI4552084.1"/>
    </source>
</evidence>
<dbReference type="InterPro" id="IPR001940">
    <property type="entry name" value="Peptidase_S1C"/>
</dbReference>
<reference evidence="3 4" key="1">
    <citation type="submission" date="2023-12" db="EMBL/GenBank/DDBJ databases">
        <title>Friends and Foes: Symbiotic and Algicidal bacterial influence on Karenia brevis blooms.</title>
        <authorList>
            <person name="Fei C."/>
            <person name="Mohamed A.R."/>
            <person name="Booker A."/>
            <person name="Arshad M."/>
            <person name="Klass S."/>
            <person name="Ahn S."/>
            <person name="Gilbert P.M."/>
            <person name="Heil C.A."/>
            <person name="Martinez J.M."/>
            <person name="Amin S.A."/>
        </authorList>
    </citation>
    <scope>NUCLEOTIDE SEQUENCE [LARGE SCALE GENOMIC DNA]</scope>
    <source>
        <strain evidence="3 4">CE15</strain>
    </source>
</reference>
<keyword evidence="4" id="KW-1185">Reference proteome</keyword>
<sequence>MFINILKPALLLMVLVSVSAFSKDYSSLYKKLDKSVVIIYSDSQEVRAEDDKLVTKTASSLGSGTLINQQGLILTAAHVVNSADELTVTVKERGTYKAKVLASFEAADIALIKLISNETDFPFVKLGDSNKAEIGNEVFVIGTPYGLEHTLTVGHFSGKRIYQRPGFNKIEFIQTDAAINQGNSGGPLFLENGELIGVVSYIQSRSGGNEGLGFAASTAMVKDILIAQPMVWFGFEYTFLTPVMAAALNIPQRAGLLVEKVTTQSFAEKLGLKGGIVSAIIDNNPIILGGDVVLSIGPHILTGEEQNYLNILNYMRSLKGGDKVTFKVLRLGHEIELEAALPNLKIKLM</sequence>
<evidence type="ECO:0000256" key="1">
    <source>
        <dbReference type="ARBA" id="ARBA00022670"/>
    </source>
</evidence>
<dbReference type="PANTHER" id="PTHR43343">
    <property type="entry name" value="PEPTIDASE S12"/>
    <property type="match status" value="1"/>
</dbReference>
<organism evidence="3 4">
    <name type="scientific">Pseudoalteromonas spongiae</name>
    <dbReference type="NCBI Taxonomy" id="298657"/>
    <lineage>
        <taxon>Bacteria</taxon>
        <taxon>Pseudomonadati</taxon>
        <taxon>Pseudomonadota</taxon>
        <taxon>Gammaproteobacteria</taxon>
        <taxon>Alteromonadales</taxon>
        <taxon>Pseudoalteromonadaceae</taxon>
        <taxon>Pseudoalteromonas</taxon>
    </lineage>
</organism>
<dbReference type="RefSeq" id="WP_336436933.1">
    <property type="nucleotide sequence ID" value="NZ_JBAWKS010000002.1"/>
</dbReference>
<evidence type="ECO:0000313" key="4">
    <source>
        <dbReference type="Proteomes" id="UP001382455"/>
    </source>
</evidence>
<dbReference type="InterPro" id="IPR051201">
    <property type="entry name" value="Chloro_Bact_Ser_Proteases"/>
</dbReference>
<dbReference type="Gene3D" id="2.30.42.10">
    <property type="match status" value="1"/>
</dbReference>
<proteinExistence type="predicted"/>
<gene>
    <name evidence="3" type="ORF">WAE96_20570</name>
</gene>
<dbReference type="InterPro" id="IPR036034">
    <property type="entry name" value="PDZ_sf"/>
</dbReference>